<name>A0A6L5QB92_9BURK</name>
<accession>A0A6L5QB92</accession>
<dbReference type="Pfam" id="PF09351">
    <property type="entry name" value="DUF1993"/>
    <property type="match status" value="1"/>
</dbReference>
<dbReference type="PANTHER" id="PTHR36922">
    <property type="entry name" value="BLL2446 PROTEIN"/>
    <property type="match status" value="1"/>
</dbReference>
<dbReference type="Gene3D" id="1.20.120.450">
    <property type="entry name" value="dinb family like domain"/>
    <property type="match status" value="1"/>
</dbReference>
<dbReference type="AlphaFoldDB" id="A0A6L5QB92"/>
<dbReference type="SUPFAM" id="SSF109854">
    <property type="entry name" value="DinB/YfiT-like putative metalloenzymes"/>
    <property type="match status" value="1"/>
</dbReference>
<dbReference type="PANTHER" id="PTHR36922:SF1">
    <property type="entry name" value="DUF1993 DOMAIN-CONTAINING PROTEIN"/>
    <property type="match status" value="1"/>
</dbReference>
<evidence type="ECO:0000313" key="2">
    <source>
        <dbReference type="Proteomes" id="UP000481037"/>
    </source>
</evidence>
<protein>
    <submittedName>
        <fullName evidence="1">DUF1993 family protein</fullName>
    </submittedName>
</protein>
<dbReference type="InterPro" id="IPR018531">
    <property type="entry name" value="DUF1993"/>
</dbReference>
<reference evidence="1 2" key="1">
    <citation type="submission" date="2019-11" db="EMBL/GenBank/DDBJ databases">
        <title>Novel species isolated from a subtropical stream in China.</title>
        <authorList>
            <person name="Lu H."/>
        </authorList>
    </citation>
    <scope>NUCLEOTIDE SEQUENCE [LARGE SCALE GENOMIC DNA]</scope>
    <source>
        <strain evidence="1 2">FT25W</strain>
    </source>
</reference>
<proteinExistence type="predicted"/>
<dbReference type="RefSeq" id="WP_154363705.1">
    <property type="nucleotide sequence ID" value="NZ_WKJM01000002.1"/>
</dbReference>
<dbReference type="InterPro" id="IPR034660">
    <property type="entry name" value="DinB/YfiT-like"/>
</dbReference>
<dbReference type="Proteomes" id="UP000481037">
    <property type="component" value="Unassembled WGS sequence"/>
</dbReference>
<comment type="caution">
    <text evidence="1">The sequence shown here is derived from an EMBL/GenBank/DDBJ whole genome shotgun (WGS) entry which is preliminary data.</text>
</comment>
<gene>
    <name evidence="1" type="ORF">GJ697_03320</name>
</gene>
<keyword evidence="2" id="KW-1185">Reference proteome</keyword>
<organism evidence="1 2">
    <name type="scientific">Duganella alba</name>
    <dbReference type="NCBI Taxonomy" id="2666081"/>
    <lineage>
        <taxon>Bacteria</taxon>
        <taxon>Pseudomonadati</taxon>
        <taxon>Pseudomonadota</taxon>
        <taxon>Betaproteobacteria</taxon>
        <taxon>Burkholderiales</taxon>
        <taxon>Oxalobacteraceae</taxon>
        <taxon>Telluria group</taxon>
        <taxon>Duganella</taxon>
    </lineage>
</organism>
<evidence type="ECO:0000313" key="1">
    <source>
        <dbReference type="EMBL" id="MRX06860.1"/>
    </source>
</evidence>
<sequence length="171" mass="18336">MSTKMSTLSVPVFVRALKILSTLLQKGEAHALQHGIAPAAMLGARLAPDMLPLSSQVQRASDSSKFAAQRISGGEGPRFADDETTFAQLQQRIANTIAYLESVDTAQLDAGGERAVALSWPSADVPFTGESYLLTVALPNFFFHVVTAYNILRNQGVKVGKLDFLGPYGPQ</sequence>
<dbReference type="EMBL" id="WKJM01000002">
    <property type="protein sequence ID" value="MRX06860.1"/>
    <property type="molecule type" value="Genomic_DNA"/>
</dbReference>